<keyword evidence="2" id="KW-0964">Secreted</keyword>
<feature type="chain" id="PRO_5024988453" evidence="6">
    <location>
        <begin position="19"/>
        <end position="146"/>
    </location>
</feature>
<protein>
    <submittedName>
        <fullName evidence="8">Effector protein PevD1</fullName>
    </submittedName>
</protein>
<dbReference type="Proteomes" id="UP000325902">
    <property type="component" value="Unassembled WGS sequence"/>
</dbReference>
<proteinExistence type="predicted"/>
<name>A0A5N5D493_9PEZI</name>
<dbReference type="Pfam" id="PF16541">
    <property type="entry name" value="AltA1"/>
    <property type="match status" value="1"/>
</dbReference>
<feature type="disulfide bond" evidence="5">
    <location>
        <begin position="121"/>
        <end position="133"/>
    </location>
</feature>
<evidence type="ECO:0000313" key="9">
    <source>
        <dbReference type="Proteomes" id="UP000325902"/>
    </source>
</evidence>
<keyword evidence="4 5" id="KW-1015">Disulfide bond</keyword>
<organism evidence="8 9">
    <name type="scientific">Lasiodiplodia theobromae</name>
    <dbReference type="NCBI Taxonomy" id="45133"/>
    <lineage>
        <taxon>Eukaryota</taxon>
        <taxon>Fungi</taxon>
        <taxon>Dikarya</taxon>
        <taxon>Ascomycota</taxon>
        <taxon>Pezizomycotina</taxon>
        <taxon>Dothideomycetes</taxon>
        <taxon>Dothideomycetes incertae sedis</taxon>
        <taxon>Botryosphaeriales</taxon>
        <taxon>Botryosphaeriaceae</taxon>
        <taxon>Lasiodiplodia</taxon>
    </lineage>
</organism>
<keyword evidence="9" id="KW-1185">Reference proteome</keyword>
<dbReference type="PROSITE" id="PS51895">
    <property type="entry name" value="AA1"/>
    <property type="match status" value="1"/>
</dbReference>
<reference evidence="8 9" key="1">
    <citation type="journal article" date="2019" name="Sci. Rep.">
        <title>A multi-omics analysis of the grapevine pathogen Lasiodiplodia theobromae reveals that temperature affects the expression of virulence- and pathogenicity-related genes.</title>
        <authorList>
            <person name="Felix C."/>
            <person name="Meneses R."/>
            <person name="Goncalves M.F.M."/>
            <person name="Tilleman L."/>
            <person name="Duarte A.S."/>
            <person name="Jorrin-Novo J.V."/>
            <person name="Van de Peer Y."/>
            <person name="Deforce D."/>
            <person name="Van Nieuwerburgh F."/>
            <person name="Esteves A.C."/>
            <person name="Alves A."/>
        </authorList>
    </citation>
    <scope>NUCLEOTIDE SEQUENCE [LARGE SCALE GENOMIC DNA]</scope>
    <source>
        <strain evidence="8 9">LA-SOL3</strain>
    </source>
</reference>
<comment type="subcellular location">
    <subcellularLocation>
        <location evidence="1">Secreted</location>
    </subcellularLocation>
</comment>
<feature type="domain" description="AA1-like" evidence="7">
    <location>
        <begin position="31"/>
        <end position="146"/>
    </location>
</feature>
<evidence type="ECO:0000259" key="7">
    <source>
        <dbReference type="PROSITE" id="PS51895"/>
    </source>
</evidence>
<feature type="signal peptide" evidence="6">
    <location>
        <begin position="1"/>
        <end position="18"/>
    </location>
</feature>
<evidence type="ECO:0000256" key="3">
    <source>
        <dbReference type="ARBA" id="ARBA00022729"/>
    </source>
</evidence>
<dbReference type="CDD" id="cd12798">
    <property type="entry name" value="Alt_A1"/>
    <property type="match status" value="1"/>
</dbReference>
<gene>
    <name evidence="8" type="primary">PEVD1_2</name>
    <name evidence="8" type="ORF">DBV05_g9168</name>
</gene>
<evidence type="ECO:0000256" key="1">
    <source>
        <dbReference type="ARBA" id="ARBA00004613"/>
    </source>
</evidence>
<evidence type="ECO:0000256" key="2">
    <source>
        <dbReference type="ARBA" id="ARBA00022525"/>
    </source>
</evidence>
<dbReference type="Gene3D" id="2.40.350.20">
    <property type="match status" value="1"/>
</dbReference>
<evidence type="ECO:0000256" key="4">
    <source>
        <dbReference type="ARBA" id="ARBA00023157"/>
    </source>
</evidence>
<dbReference type="AlphaFoldDB" id="A0A5N5D493"/>
<dbReference type="EMBL" id="VCHE01000083">
    <property type="protein sequence ID" value="KAB2572154.1"/>
    <property type="molecule type" value="Genomic_DNA"/>
</dbReference>
<comment type="caution">
    <text evidence="5">Lacks conserved residue(s) required for the propagation of feature annotation.</text>
</comment>
<accession>A0A5N5D493</accession>
<dbReference type="InterPro" id="IPR032382">
    <property type="entry name" value="AltA1"/>
</dbReference>
<sequence>MRFTLAAATALFGAIATAAPAAQSTGAPDPNTYENIDIADFTVRKNDGIQSVSFKLSGKDAKDLDCSASNPGLPSEVITCGETKYRFALYSGQESEFALRIYHELGLAVGFYGEGEVPTYCHAGGNGPNDFVCSQVSATTIVIDGM</sequence>
<dbReference type="GO" id="GO:0005576">
    <property type="term" value="C:extracellular region"/>
    <property type="evidence" value="ECO:0007669"/>
    <property type="project" value="UniProtKB-SubCell"/>
</dbReference>
<keyword evidence="3 6" id="KW-0732">Signal</keyword>
<comment type="caution">
    <text evidence="8">The sequence shown here is derived from an EMBL/GenBank/DDBJ whole genome shotgun (WGS) entry which is preliminary data.</text>
</comment>
<evidence type="ECO:0000256" key="5">
    <source>
        <dbReference type="PROSITE-ProRule" id="PRU01243"/>
    </source>
</evidence>
<evidence type="ECO:0000256" key="6">
    <source>
        <dbReference type="SAM" id="SignalP"/>
    </source>
</evidence>
<evidence type="ECO:0000313" key="8">
    <source>
        <dbReference type="EMBL" id="KAB2572154.1"/>
    </source>
</evidence>
<dbReference type="OrthoDB" id="3928926at2759"/>